<sequence>MSNDKLQDKYNQVFQEMKDEKMNWDFEDFLKQAEEQKNDGKIIPLKALEKKPTIPKFFWLAASIALILGVFFLTKTFNNKPSVEEQDAFVKNQIMMQKQEEDLLAVKEIKSQDSVAARKKDSVVQNISAEKEAEEVMNKILSKKSRMKKAVRQKCVSAEPKPAQQENTTTLKQHKTEYQDNFVIINGQKIESEKEAIDIAKYSLQMLSSQVSKTVAKAEPLTDFTE</sequence>
<protein>
    <submittedName>
        <fullName evidence="2">Uncharacterized protein</fullName>
    </submittedName>
</protein>
<dbReference type="RefSeq" id="WP_095071683.1">
    <property type="nucleotide sequence ID" value="NZ_LT906465.1"/>
</dbReference>
<dbReference type="AlphaFoldDB" id="A0A239XCY9"/>
<accession>A0A239XCY9</accession>
<keyword evidence="3" id="KW-1185">Reference proteome</keyword>
<evidence type="ECO:0000256" key="1">
    <source>
        <dbReference type="SAM" id="Phobius"/>
    </source>
</evidence>
<organism evidence="2 3">
    <name type="scientific">Chryseobacterium taklimakanense</name>
    <dbReference type="NCBI Taxonomy" id="536441"/>
    <lineage>
        <taxon>Bacteria</taxon>
        <taxon>Pseudomonadati</taxon>
        <taxon>Bacteroidota</taxon>
        <taxon>Flavobacteriia</taxon>
        <taxon>Flavobacteriales</taxon>
        <taxon>Weeksellaceae</taxon>
        <taxon>Chryseobacterium group</taxon>
        <taxon>Chryseobacterium</taxon>
    </lineage>
</organism>
<evidence type="ECO:0000313" key="3">
    <source>
        <dbReference type="Proteomes" id="UP000215196"/>
    </source>
</evidence>
<keyword evidence="1" id="KW-0472">Membrane</keyword>
<feature type="transmembrane region" description="Helical" evidence="1">
    <location>
        <begin position="57"/>
        <end position="74"/>
    </location>
</feature>
<reference evidence="2 3" key="1">
    <citation type="submission" date="2017-06" db="EMBL/GenBank/DDBJ databases">
        <authorList>
            <consortium name="Pathogen Informatics"/>
        </authorList>
    </citation>
    <scope>NUCLEOTIDE SEQUENCE [LARGE SCALE GENOMIC DNA]</scope>
    <source>
        <strain evidence="2 3">NCTC13490</strain>
    </source>
</reference>
<evidence type="ECO:0000313" key="2">
    <source>
        <dbReference type="EMBL" id="SNV44063.1"/>
    </source>
</evidence>
<proteinExistence type="predicted"/>
<name>A0A239XCY9_9FLAO</name>
<keyword evidence="1" id="KW-1133">Transmembrane helix</keyword>
<dbReference type="KEGG" id="ctak:4412677_01349"/>
<gene>
    <name evidence="2" type="ORF">SAMEA4412677_01349</name>
</gene>
<dbReference type="Proteomes" id="UP000215196">
    <property type="component" value="Chromosome 1"/>
</dbReference>
<dbReference type="EMBL" id="LT906465">
    <property type="protein sequence ID" value="SNV44063.1"/>
    <property type="molecule type" value="Genomic_DNA"/>
</dbReference>
<keyword evidence="1" id="KW-0812">Transmembrane</keyword>